<name>A0ABW1IGN6_9PSEU</name>
<evidence type="ECO:0000313" key="1">
    <source>
        <dbReference type="EMBL" id="MFC5952902.1"/>
    </source>
</evidence>
<proteinExistence type="predicted"/>
<organism evidence="1 2">
    <name type="scientific">Pseudonocardia lutea</name>
    <dbReference type="NCBI Taxonomy" id="2172015"/>
    <lineage>
        <taxon>Bacteria</taxon>
        <taxon>Bacillati</taxon>
        <taxon>Actinomycetota</taxon>
        <taxon>Actinomycetes</taxon>
        <taxon>Pseudonocardiales</taxon>
        <taxon>Pseudonocardiaceae</taxon>
        <taxon>Pseudonocardia</taxon>
    </lineage>
</organism>
<dbReference type="RefSeq" id="WP_379572218.1">
    <property type="nucleotide sequence ID" value="NZ_JBHSQK010000146.1"/>
</dbReference>
<accession>A0ABW1IGN6</accession>
<dbReference type="Proteomes" id="UP001596119">
    <property type="component" value="Unassembled WGS sequence"/>
</dbReference>
<protein>
    <submittedName>
        <fullName evidence="1">Uncharacterized protein</fullName>
    </submittedName>
</protein>
<reference evidence="2" key="1">
    <citation type="journal article" date="2019" name="Int. J. Syst. Evol. Microbiol.">
        <title>The Global Catalogue of Microorganisms (GCM) 10K type strain sequencing project: providing services to taxonomists for standard genome sequencing and annotation.</title>
        <authorList>
            <consortium name="The Broad Institute Genomics Platform"/>
            <consortium name="The Broad Institute Genome Sequencing Center for Infectious Disease"/>
            <person name="Wu L."/>
            <person name="Ma J."/>
        </authorList>
    </citation>
    <scope>NUCLEOTIDE SEQUENCE [LARGE SCALE GENOMIC DNA]</scope>
    <source>
        <strain evidence="2">CGMCC 4.7397</strain>
    </source>
</reference>
<evidence type="ECO:0000313" key="2">
    <source>
        <dbReference type="Proteomes" id="UP001596119"/>
    </source>
</evidence>
<gene>
    <name evidence="1" type="ORF">ACFQH9_32045</name>
</gene>
<sequence>MRLSGKVTDDSADCVANSYGQVQDFFRRTPCTALHRAYFELRDQKGDAAIVAVSWVEMSDETSARALKQLMDTSGTGNVTELSRDRGRYRTVRYTGDAYASRRDGPVVINAQAAPVARGWAGLALTSIATNAAQ</sequence>
<dbReference type="EMBL" id="JBHSQK010000146">
    <property type="protein sequence ID" value="MFC5952902.1"/>
    <property type="molecule type" value="Genomic_DNA"/>
</dbReference>
<comment type="caution">
    <text evidence="1">The sequence shown here is derived from an EMBL/GenBank/DDBJ whole genome shotgun (WGS) entry which is preliminary data.</text>
</comment>
<keyword evidence="2" id="KW-1185">Reference proteome</keyword>